<organism evidence="1 2">
    <name type="scientific">Physocladia obscura</name>
    <dbReference type="NCBI Taxonomy" id="109957"/>
    <lineage>
        <taxon>Eukaryota</taxon>
        <taxon>Fungi</taxon>
        <taxon>Fungi incertae sedis</taxon>
        <taxon>Chytridiomycota</taxon>
        <taxon>Chytridiomycota incertae sedis</taxon>
        <taxon>Chytridiomycetes</taxon>
        <taxon>Chytridiales</taxon>
        <taxon>Chytriomycetaceae</taxon>
        <taxon>Physocladia</taxon>
    </lineage>
</organism>
<keyword evidence="2" id="KW-1185">Reference proteome</keyword>
<gene>
    <name evidence="1" type="ORF">HK100_011835</name>
</gene>
<name>A0AAD5T0Q4_9FUNG</name>
<accession>A0AAD5T0Q4</accession>
<evidence type="ECO:0000313" key="1">
    <source>
        <dbReference type="EMBL" id="KAJ3122820.1"/>
    </source>
</evidence>
<dbReference type="EMBL" id="JADGJH010000780">
    <property type="protein sequence ID" value="KAJ3122820.1"/>
    <property type="molecule type" value="Genomic_DNA"/>
</dbReference>
<evidence type="ECO:0000313" key="2">
    <source>
        <dbReference type="Proteomes" id="UP001211907"/>
    </source>
</evidence>
<sequence>MDRKQRVVLKAPIHTQNCNHYGQHISRGFSALKYLCGPQGTWRAVCNLSYTFNYYEKYATPSHPFDREKLLDAASHPPNMTTCRDADGILLSDFSESGEIDAEEPPSDYERYAFIEHWGMNEYGKHGTPFNHAWFDDNFIARVAMCTYSTAFHPWGLYESSTLSRFVVFEGTKTHDPYPNALEDPVQYPDQISLHALFLANNNRWEEVIITSDALIKKSGLLNDAEGCLIYQHIQSLFSHIKSLQLKIPGSQTFGNWKTGVQHNDGTLVNTETTVLAMLALGAGSLWKFEPLEYPMSPCPGFPQFPDTLPHVLCARLYEKDNVGDGLVSHGPFARFPLGIYSTLFDVRVLNVSGTFCLRIGPNFSKNFKILN</sequence>
<dbReference type="Proteomes" id="UP001211907">
    <property type="component" value="Unassembled WGS sequence"/>
</dbReference>
<dbReference type="AlphaFoldDB" id="A0AAD5T0Q4"/>
<reference evidence="1" key="1">
    <citation type="submission" date="2020-05" db="EMBL/GenBank/DDBJ databases">
        <title>Phylogenomic resolution of chytrid fungi.</title>
        <authorList>
            <person name="Stajich J.E."/>
            <person name="Amses K."/>
            <person name="Simmons R."/>
            <person name="Seto K."/>
            <person name="Myers J."/>
            <person name="Bonds A."/>
            <person name="Quandt C.A."/>
            <person name="Barry K."/>
            <person name="Liu P."/>
            <person name="Grigoriev I."/>
            <person name="Longcore J.E."/>
            <person name="James T.Y."/>
        </authorList>
    </citation>
    <scope>NUCLEOTIDE SEQUENCE</scope>
    <source>
        <strain evidence="1">JEL0513</strain>
    </source>
</reference>
<protein>
    <submittedName>
        <fullName evidence="1">Uncharacterized protein</fullName>
    </submittedName>
</protein>
<comment type="caution">
    <text evidence="1">The sequence shown here is derived from an EMBL/GenBank/DDBJ whole genome shotgun (WGS) entry which is preliminary data.</text>
</comment>
<proteinExistence type="predicted"/>